<keyword evidence="3" id="KW-1185">Reference proteome</keyword>
<feature type="domain" description="F-box" evidence="1">
    <location>
        <begin position="17"/>
        <end position="57"/>
    </location>
</feature>
<proteinExistence type="predicted"/>
<accession>A0ABD2Z1X6</accession>
<protein>
    <recommendedName>
        <fullName evidence="1">F-box domain-containing protein</fullName>
    </recommendedName>
</protein>
<dbReference type="SUPFAM" id="SSF52047">
    <property type="entry name" value="RNI-like"/>
    <property type="match status" value="1"/>
</dbReference>
<organism evidence="2 3">
    <name type="scientific">Cinchona calisaya</name>
    <dbReference type="NCBI Taxonomy" id="153742"/>
    <lineage>
        <taxon>Eukaryota</taxon>
        <taxon>Viridiplantae</taxon>
        <taxon>Streptophyta</taxon>
        <taxon>Embryophyta</taxon>
        <taxon>Tracheophyta</taxon>
        <taxon>Spermatophyta</taxon>
        <taxon>Magnoliopsida</taxon>
        <taxon>eudicotyledons</taxon>
        <taxon>Gunneridae</taxon>
        <taxon>Pentapetalae</taxon>
        <taxon>asterids</taxon>
        <taxon>lamiids</taxon>
        <taxon>Gentianales</taxon>
        <taxon>Rubiaceae</taxon>
        <taxon>Cinchonoideae</taxon>
        <taxon>Cinchoneae</taxon>
        <taxon>Cinchona</taxon>
    </lineage>
</organism>
<evidence type="ECO:0000313" key="3">
    <source>
        <dbReference type="Proteomes" id="UP001630127"/>
    </source>
</evidence>
<dbReference type="PANTHER" id="PTHR38926">
    <property type="entry name" value="F-BOX DOMAIN CONTAINING PROTEIN, EXPRESSED"/>
    <property type="match status" value="1"/>
</dbReference>
<dbReference type="AlphaFoldDB" id="A0ABD2Z1X6"/>
<comment type="caution">
    <text evidence="2">The sequence shown here is derived from an EMBL/GenBank/DDBJ whole genome shotgun (WGS) entry which is preliminary data.</text>
</comment>
<sequence>MNQKQLPKPKWEEMQRDVLMRIFSTFSLMDLALTVSSVCKSWRPVCYEPSIWKSLDLTEMDKFFRNPFIPNAWSDHKSSERFWRILKYFVNLSNGNLSTMVFHLFINIGDSHLAYTSRRTPKLKKLVLPRWSRLTEEGYFRAFKVWKGVESLVLPGCNISPYTMIKLIGKNLKNLSNLKIVFDYFDKSCATAILRFLPKLKALSLKGSVVERKAVEMILDNLNNLEELNLSHCFIDVTRYYPQYLHIMDPIYKTITRKASRLKKFYVCRRYNCVMCRCEYYYPLPHWALLRCIGHTSVVLAEVWVIWDVLAWDKVTPQPVLDHSD</sequence>
<reference evidence="2 3" key="1">
    <citation type="submission" date="2024-11" db="EMBL/GenBank/DDBJ databases">
        <title>A near-complete genome assembly of Cinchona calisaya.</title>
        <authorList>
            <person name="Lian D.C."/>
            <person name="Zhao X.W."/>
            <person name="Wei L."/>
        </authorList>
    </citation>
    <scope>NUCLEOTIDE SEQUENCE [LARGE SCALE GENOMIC DNA]</scope>
    <source>
        <tissue evidence="2">Nenye</tissue>
    </source>
</reference>
<dbReference type="Gene3D" id="3.80.10.10">
    <property type="entry name" value="Ribonuclease Inhibitor"/>
    <property type="match status" value="1"/>
</dbReference>
<evidence type="ECO:0000313" key="2">
    <source>
        <dbReference type="EMBL" id="KAL3512664.1"/>
    </source>
</evidence>
<dbReference type="InterPro" id="IPR036047">
    <property type="entry name" value="F-box-like_dom_sf"/>
</dbReference>
<evidence type="ECO:0000259" key="1">
    <source>
        <dbReference type="Pfam" id="PF12937"/>
    </source>
</evidence>
<dbReference type="PANTHER" id="PTHR38926:SF13">
    <property type="entry name" value="F-BOX DOMAIN CONTAINING PROTEIN, EXPRESSED"/>
    <property type="match status" value="1"/>
</dbReference>
<dbReference type="Gene3D" id="1.20.1280.50">
    <property type="match status" value="1"/>
</dbReference>
<dbReference type="SUPFAM" id="SSF81383">
    <property type="entry name" value="F-box domain"/>
    <property type="match status" value="1"/>
</dbReference>
<name>A0ABD2Z1X6_9GENT</name>
<dbReference type="InterPro" id="IPR032675">
    <property type="entry name" value="LRR_dom_sf"/>
</dbReference>
<gene>
    <name evidence="2" type="ORF">ACH5RR_025381</name>
</gene>
<dbReference type="Proteomes" id="UP001630127">
    <property type="component" value="Unassembled WGS sequence"/>
</dbReference>
<dbReference type="InterPro" id="IPR001810">
    <property type="entry name" value="F-box_dom"/>
</dbReference>
<dbReference type="Pfam" id="PF12937">
    <property type="entry name" value="F-box-like"/>
    <property type="match status" value="1"/>
</dbReference>
<dbReference type="EMBL" id="JBJUIK010000011">
    <property type="protein sequence ID" value="KAL3512664.1"/>
    <property type="molecule type" value="Genomic_DNA"/>
</dbReference>